<feature type="transmembrane region" description="Helical" evidence="1">
    <location>
        <begin position="223"/>
        <end position="246"/>
    </location>
</feature>
<evidence type="ECO:0000256" key="1">
    <source>
        <dbReference type="SAM" id="Phobius"/>
    </source>
</evidence>
<feature type="transmembrane region" description="Helical" evidence="1">
    <location>
        <begin position="133"/>
        <end position="150"/>
    </location>
</feature>
<reference evidence="3" key="1">
    <citation type="submission" date="2016-10" db="EMBL/GenBank/DDBJ databases">
        <authorList>
            <person name="Varghese N."/>
            <person name="Submissions S."/>
        </authorList>
    </citation>
    <scope>NUCLEOTIDE SEQUENCE [LARGE SCALE GENOMIC DNA]</scope>
    <source>
        <strain evidence="3">DSM 123</strain>
    </source>
</reference>
<dbReference type="OrthoDB" id="9954483at2"/>
<dbReference type="RefSeq" id="WP_092686071.1">
    <property type="nucleotide sequence ID" value="NZ_FODT01000013.1"/>
</dbReference>
<keyword evidence="1" id="KW-0472">Membrane</keyword>
<dbReference type="EMBL" id="FODT01000013">
    <property type="protein sequence ID" value="SEP30575.1"/>
    <property type="molecule type" value="Genomic_DNA"/>
</dbReference>
<feature type="transmembrane region" description="Helical" evidence="1">
    <location>
        <begin position="58"/>
        <end position="79"/>
    </location>
</feature>
<feature type="transmembrane region" description="Helical" evidence="1">
    <location>
        <begin position="266"/>
        <end position="287"/>
    </location>
</feature>
<keyword evidence="1" id="KW-1133">Transmembrane helix</keyword>
<proteinExistence type="predicted"/>
<name>A0A1H8WSE6_9BRAD</name>
<dbReference type="AlphaFoldDB" id="A0A1H8WSE6"/>
<evidence type="ECO:0000313" key="3">
    <source>
        <dbReference type="Proteomes" id="UP000199615"/>
    </source>
</evidence>
<organism evidence="2 3">
    <name type="scientific">Rhodopseudomonas pseudopalustris</name>
    <dbReference type="NCBI Taxonomy" id="1513892"/>
    <lineage>
        <taxon>Bacteria</taxon>
        <taxon>Pseudomonadati</taxon>
        <taxon>Pseudomonadota</taxon>
        <taxon>Alphaproteobacteria</taxon>
        <taxon>Hyphomicrobiales</taxon>
        <taxon>Nitrobacteraceae</taxon>
        <taxon>Rhodopseudomonas</taxon>
    </lineage>
</organism>
<gene>
    <name evidence="2" type="ORF">SAMN05444123_113149</name>
</gene>
<accession>A0A1H8WSE6</accession>
<evidence type="ECO:0000313" key="2">
    <source>
        <dbReference type="EMBL" id="SEP30575.1"/>
    </source>
</evidence>
<keyword evidence="1" id="KW-0812">Transmembrane</keyword>
<feature type="transmembrane region" description="Helical" evidence="1">
    <location>
        <begin position="100"/>
        <end position="121"/>
    </location>
</feature>
<keyword evidence="3" id="KW-1185">Reference proteome</keyword>
<protein>
    <submittedName>
        <fullName evidence="2">Uncharacterized protein</fullName>
    </submittedName>
</protein>
<feature type="transmembrane region" description="Helical" evidence="1">
    <location>
        <begin position="35"/>
        <end position="52"/>
    </location>
</feature>
<feature type="transmembrane region" description="Helical" evidence="1">
    <location>
        <begin position="171"/>
        <end position="190"/>
    </location>
</feature>
<feature type="transmembrane region" description="Helical" evidence="1">
    <location>
        <begin position="196"/>
        <end position="216"/>
    </location>
</feature>
<sequence length="297" mass="32514">MGALPHDLFMDVVKLLLGTAAFVLIGWFGARDRRIGGVLLTFPLLNGIAMLTGVDPLAIAHIVFPIVVWNSGVFLLTMYRYEVLPPLRYLAPICNGSSSNAVIIARVAVWTAIWVTGAYLLMKYHGKSSSAPLLFGVQLVLAAAYIWQFWRKPEPAASPTFSDMWLHGTGLIRVILFVLVLCSLLAIPRLTDNPDWLGLASTMPLPGMFALALLSVTQQKKEVLLSLGDTVLLGPLLVIPFNYFLAHAMLALRAHSAGLAIEMATVIAFWSAAAALVFVVLPVFVRWRDRRLRAAKP</sequence>
<dbReference type="Proteomes" id="UP000199615">
    <property type="component" value="Unassembled WGS sequence"/>
</dbReference>
<feature type="transmembrane region" description="Helical" evidence="1">
    <location>
        <begin position="12"/>
        <end position="30"/>
    </location>
</feature>